<organism evidence="1 2">
    <name type="scientific">Sphaerisporangium krabiense</name>
    <dbReference type="NCBI Taxonomy" id="763782"/>
    <lineage>
        <taxon>Bacteria</taxon>
        <taxon>Bacillati</taxon>
        <taxon>Actinomycetota</taxon>
        <taxon>Actinomycetes</taxon>
        <taxon>Streptosporangiales</taxon>
        <taxon>Streptosporangiaceae</taxon>
        <taxon>Sphaerisporangium</taxon>
    </lineage>
</organism>
<accession>A0A7W8Z8P3</accession>
<reference evidence="1 2" key="1">
    <citation type="submission" date="2020-08" db="EMBL/GenBank/DDBJ databases">
        <title>Sequencing the genomes of 1000 actinobacteria strains.</title>
        <authorList>
            <person name="Klenk H.-P."/>
        </authorList>
    </citation>
    <scope>NUCLEOTIDE SEQUENCE [LARGE SCALE GENOMIC DNA]</scope>
    <source>
        <strain evidence="1 2">DSM 45790</strain>
    </source>
</reference>
<comment type="caution">
    <text evidence="1">The sequence shown here is derived from an EMBL/GenBank/DDBJ whole genome shotgun (WGS) entry which is preliminary data.</text>
</comment>
<sequence length="61" mass="6372">MTSNGPTTTTTPELCPDCEGRRQVLTAQVVGRGLRRRTIEGYALCLTCGGTGHAPNGEVPA</sequence>
<dbReference type="RefSeq" id="WP_184614634.1">
    <property type="nucleotide sequence ID" value="NZ_BOOS01000055.1"/>
</dbReference>
<dbReference type="AlphaFoldDB" id="A0A7W8Z8P3"/>
<evidence type="ECO:0000313" key="2">
    <source>
        <dbReference type="Proteomes" id="UP000588112"/>
    </source>
</evidence>
<dbReference type="Proteomes" id="UP000588112">
    <property type="component" value="Unassembled WGS sequence"/>
</dbReference>
<gene>
    <name evidence="1" type="ORF">BJ981_005205</name>
</gene>
<dbReference type="EMBL" id="JACHBR010000001">
    <property type="protein sequence ID" value="MBB5629506.1"/>
    <property type="molecule type" value="Genomic_DNA"/>
</dbReference>
<protein>
    <submittedName>
        <fullName evidence="1">DnaJ-class molecular chaperone</fullName>
    </submittedName>
</protein>
<proteinExistence type="predicted"/>
<name>A0A7W8Z8P3_9ACTN</name>
<evidence type="ECO:0000313" key="1">
    <source>
        <dbReference type="EMBL" id="MBB5629506.1"/>
    </source>
</evidence>
<keyword evidence="2" id="KW-1185">Reference proteome</keyword>